<dbReference type="GO" id="GO:0030254">
    <property type="term" value="P:protein secretion by the type III secretion system"/>
    <property type="evidence" value="ECO:0007669"/>
    <property type="project" value="InterPro"/>
</dbReference>
<dbReference type="Pfam" id="PF05932">
    <property type="entry name" value="CesT"/>
    <property type="match status" value="1"/>
</dbReference>
<organism evidence="2 3">
    <name type="scientific">Hahella chejuensis (strain KCTC 2396)</name>
    <dbReference type="NCBI Taxonomy" id="349521"/>
    <lineage>
        <taxon>Bacteria</taxon>
        <taxon>Pseudomonadati</taxon>
        <taxon>Pseudomonadota</taxon>
        <taxon>Gammaproteobacteria</taxon>
        <taxon>Oceanospirillales</taxon>
        <taxon>Hahellaceae</taxon>
        <taxon>Hahella</taxon>
    </lineage>
</organism>
<dbReference type="Gene3D" id="3.30.1460.10">
    <property type="match status" value="1"/>
</dbReference>
<dbReference type="CDD" id="cd16364">
    <property type="entry name" value="T3SC_I-like"/>
    <property type="match status" value="1"/>
</dbReference>
<dbReference type="OrthoDB" id="5872341at2"/>
<dbReference type="InterPro" id="IPR010261">
    <property type="entry name" value="Tir_chaperone"/>
</dbReference>
<accession>Q2SH01</accession>
<evidence type="ECO:0000256" key="1">
    <source>
        <dbReference type="SAM" id="MobiDB-lite"/>
    </source>
</evidence>
<dbReference type="KEGG" id="hch:HCH_03318"/>
<gene>
    <name evidence="2" type="ordered locus">HCH_03318</name>
</gene>
<feature type="region of interest" description="Disordered" evidence="1">
    <location>
        <begin position="139"/>
        <end position="164"/>
    </location>
</feature>
<sequence length="164" mass="18205">MNGREKLSLVLTELGGFIGLPDFHRKEDRPPQLVFDDNIIVNFELCPNEAFLIIYSSLGEVIGASSHSLEALNARYRLLLAANLFWRNTGGATVGVSDDGLVIMSYQHPVEELDVRALESLLVTFVDCAESLKRSLKDSAEQTEELPDPRQTSPIHSTDHLVKV</sequence>
<evidence type="ECO:0000313" key="3">
    <source>
        <dbReference type="Proteomes" id="UP000000238"/>
    </source>
</evidence>
<name>Q2SH01_HAHCH</name>
<dbReference type="SUPFAM" id="SSF69635">
    <property type="entry name" value="Type III secretory system chaperone-like"/>
    <property type="match status" value="1"/>
</dbReference>
<reference evidence="2 3" key="1">
    <citation type="journal article" date="2005" name="Nucleic Acids Res.">
        <title>Genomic blueprint of Hahella chejuensis, a marine microbe producing an algicidal agent.</title>
        <authorList>
            <person name="Jeong H."/>
            <person name="Yim J.H."/>
            <person name="Lee C."/>
            <person name="Choi S.-H."/>
            <person name="Park Y.K."/>
            <person name="Yoon S.H."/>
            <person name="Hur C.-G."/>
            <person name="Kang H.-Y."/>
            <person name="Kim D."/>
            <person name="Lee H.H."/>
            <person name="Park K.H."/>
            <person name="Park S.-H."/>
            <person name="Park H.-S."/>
            <person name="Lee H.K."/>
            <person name="Oh T.K."/>
            <person name="Kim J.F."/>
        </authorList>
    </citation>
    <scope>NUCLEOTIDE SEQUENCE [LARGE SCALE GENOMIC DNA]</scope>
    <source>
        <strain evidence="2 3">KCTC 2396</strain>
    </source>
</reference>
<evidence type="ECO:0000313" key="2">
    <source>
        <dbReference type="EMBL" id="ABC30073.1"/>
    </source>
</evidence>
<dbReference type="RefSeq" id="WP_011397142.1">
    <property type="nucleotide sequence ID" value="NC_007645.1"/>
</dbReference>
<dbReference type="AlphaFoldDB" id="Q2SH01"/>
<dbReference type="EMBL" id="CP000155">
    <property type="protein sequence ID" value="ABC30073.1"/>
    <property type="molecule type" value="Genomic_DNA"/>
</dbReference>
<protein>
    <submittedName>
        <fullName evidence="2">Uncharacterized protein</fullName>
    </submittedName>
</protein>
<dbReference type="HOGENOM" id="CLU_1616699_0_0_6"/>
<dbReference type="Proteomes" id="UP000000238">
    <property type="component" value="Chromosome"/>
</dbReference>
<keyword evidence="3" id="KW-1185">Reference proteome</keyword>
<proteinExistence type="predicted"/>
<dbReference type="STRING" id="349521.HCH_03318"/>